<dbReference type="HOGENOM" id="CLU_1254717_0_0_5"/>
<dbReference type="Pfam" id="PF11684">
    <property type="entry name" value="DUF3280"/>
    <property type="match status" value="1"/>
</dbReference>
<dbReference type="KEGG" id="mdi:METDI1183"/>
<evidence type="ECO:0008006" key="3">
    <source>
        <dbReference type="Google" id="ProtNLM"/>
    </source>
</evidence>
<dbReference type="AlphaFoldDB" id="C7CE94"/>
<evidence type="ECO:0000313" key="2">
    <source>
        <dbReference type="Proteomes" id="UP000008070"/>
    </source>
</evidence>
<reference evidence="2" key="1">
    <citation type="journal article" date="2009" name="PLoS ONE">
        <title>Methylobacterium genome sequences: a reference blueprint to investigate microbial metabolism of C1 compounds from natural and industrial sources.</title>
        <authorList>
            <person name="Vuilleumier S."/>
            <person name="Chistoserdova L."/>
            <person name="Lee M.-C."/>
            <person name="Bringel F."/>
            <person name="Lajus A."/>
            <person name="Zhou Y."/>
            <person name="Gourion B."/>
            <person name="Barbe V."/>
            <person name="Chang J."/>
            <person name="Cruveiller S."/>
            <person name="Dossat C."/>
            <person name="Gillett W."/>
            <person name="Gruffaz C."/>
            <person name="Haugen E."/>
            <person name="Hourcade E."/>
            <person name="Levy R."/>
            <person name="Mangenot S."/>
            <person name="Muller E."/>
            <person name="Nadalig T."/>
            <person name="Pagni M."/>
            <person name="Penny C."/>
            <person name="Peyraud R."/>
            <person name="Robinson D.G."/>
            <person name="Roche D."/>
            <person name="Rouy Z."/>
            <person name="Saenampechek C."/>
            <person name="Salvignol G."/>
            <person name="Vallenet D."/>
            <person name="Wu Z."/>
            <person name="Marx C.J."/>
            <person name="Vorholt J.A."/>
            <person name="Olson M.V."/>
            <person name="Kaul R."/>
            <person name="Weissenbach J."/>
            <person name="Medigue C."/>
            <person name="Lidstrom M.E."/>
        </authorList>
    </citation>
    <scope>NUCLEOTIDE SEQUENCE [LARGE SCALE GENOMIC DNA]</scope>
    <source>
        <strain evidence="2">DSM 6343 / CIP 106787 / DM4</strain>
    </source>
</reference>
<accession>C7CE94</accession>
<proteinExistence type="predicted"/>
<dbReference type="Proteomes" id="UP000008070">
    <property type="component" value="Chromosome"/>
</dbReference>
<dbReference type="InterPro" id="IPR021698">
    <property type="entry name" value="DUF3280"/>
</dbReference>
<dbReference type="RefSeq" id="WP_003598392.1">
    <property type="nucleotide sequence ID" value="NC_012988.1"/>
</dbReference>
<dbReference type="GeneID" id="72988381"/>
<name>C7CE94_METED</name>
<dbReference type="InterPro" id="IPR029063">
    <property type="entry name" value="SAM-dependent_MTases_sf"/>
</dbReference>
<protein>
    <recommendedName>
        <fullName evidence="3">Protein-L-isoaspartate O-methyltransferase</fullName>
    </recommendedName>
</protein>
<organism evidence="1 2">
    <name type="scientific">Methylorubrum extorquens (strain DSM 6343 / CIP 106787 / DM4)</name>
    <name type="common">Methylobacterium extorquens</name>
    <dbReference type="NCBI Taxonomy" id="661410"/>
    <lineage>
        <taxon>Bacteria</taxon>
        <taxon>Pseudomonadati</taxon>
        <taxon>Pseudomonadota</taxon>
        <taxon>Alphaproteobacteria</taxon>
        <taxon>Hyphomicrobiales</taxon>
        <taxon>Methylobacteriaceae</taxon>
        <taxon>Methylorubrum</taxon>
    </lineage>
</organism>
<dbReference type="EMBL" id="FP103042">
    <property type="protein sequence ID" value="CAX22798.1"/>
    <property type="molecule type" value="Genomic_DNA"/>
</dbReference>
<sequence length="220" mass="24785">MDVPRERFLPPAPWLLSRWLKGYQQPPDADPVYLYQDVSVAIDPSHYLNIGQTSFLIGLIARGRPQLGETVVHVGTGTGYYTVGVVHKSSTLILQLWARLVDARTGRDVFSRNLNFRGDTDEAWQRAETFLAAQIRDASTGWAATKDPFSITHLHSAHWRLHTPRRHRAHHNPDERRRFLEAAGQTGLERRAFCHLGQPDPTGGVAGRGGEHCFHTPIED</sequence>
<dbReference type="Gene3D" id="3.40.50.150">
    <property type="entry name" value="Vaccinia Virus protein VP39"/>
    <property type="match status" value="1"/>
</dbReference>
<evidence type="ECO:0000313" key="1">
    <source>
        <dbReference type="EMBL" id="CAX22798.1"/>
    </source>
</evidence>
<gene>
    <name evidence="1" type="ORF">METD_I1183</name>
</gene>